<dbReference type="EnsemblPlants" id="KQK95601">
    <property type="protein sequence ID" value="KQK95601"/>
    <property type="gene ID" value="SETIT_027698mg"/>
</dbReference>
<reference evidence="5" key="3">
    <citation type="submission" date="2018-08" db="UniProtKB">
        <authorList>
            <consortium name="EnsemblPlants"/>
        </authorList>
    </citation>
    <scope>IDENTIFICATION</scope>
    <source>
        <strain evidence="5">Yugu1</strain>
    </source>
</reference>
<evidence type="ECO:0000313" key="6">
    <source>
        <dbReference type="Proteomes" id="UP000004995"/>
    </source>
</evidence>
<dbReference type="PANTHER" id="PTHR47942:SF63">
    <property type="entry name" value="PENTATRICOPEPTIDE REPEAT-CONTAINING PROTEIN"/>
    <property type="match status" value="1"/>
</dbReference>
<protein>
    <recommendedName>
        <fullName evidence="7">Pentacotripeptide-repeat region of PRORP domain-containing protein</fullName>
    </recommendedName>
</protein>
<organism evidence="4">
    <name type="scientific">Setaria italica</name>
    <name type="common">Foxtail millet</name>
    <name type="synonym">Panicum italicum</name>
    <dbReference type="NCBI Taxonomy" id="4555"/>
    <lineage>
        <taxon>Eukaryota</taxon>
        <taxon>Viridiplantae</taxon>
        <taxon>Streptophyta</taxon>
        <taxon>Embryophyta</taxon>
        <taxon>Tracheophyta</taxon>
        <taxon>Spermatophyta</taxon>
        <taxon>Magnoliopsida</taxon>
        <taxon>Liliopsida</taxon>
        <taxon>Poales</taxon>
        <taxon>Poaceae</taxon>
        <taxon>PACMAD clade</taxon>
        <taxon>Panicoideae</taxon>
        <taxon>Panicodae</taxon>
        <taxon>Paniceae</taxon>
        <taxon>Cenchrinae</taxon>
        <taxon>Setaria</taxon>
    </lineage>
</organism>
<dbReference type="PANTHER" id="PTHR47942">
    <property type="entry name" value="TETRATRICOPEPTIDE REPEAT (TPR)-LIKE SUPERFAMILY PROTEIN-RELATED"/>
    <property type="match status" value="1"/>
</dbReference>
<dbReference type="InterPro" id="IPR051222">
    <property type="entry name" value="PPR/CCM1_RNA-binding"/>
</dbReference>
<dbReference type="OrthoDB" id="185373at2759"/>
<dbReference type="EMBL" id="CM003535">
    <property type="protein sequence ID" value="RCV39287.1"/>
    <property type="molecule type" value="Genomic_DNA"/>
</dbReference>
<evidence type="ECO:0008006" key="7">
    <source>
        <dbReference type="Google" id="ProtNLM"/>
    </source>
</evidence>
<keyword evidence="2" id="KW-0809">Transit peptide</keyword>
<dbReference type="Proteomes" id="UP000004995">
    <property type="component" value="Unassembled WGS sequence"/>
</dbReference>
<dbReference type="HOGENOM" id="CLU_040105_1_0_1"/>
<reference evidence="4" key="2">
    <citation type="submission" date="2015-07" db="EMBL/GenBank/DDBJ databases">
        <authorList>
            <person name="Noorani M."/>
        </authorList>
    </citation>
    <scope>NUCLEOTIDE SEQUENCE</scope>
    <source>
        <strain evidence="4">Yugu1</strain>
    </source>
</reference>
<dbReference type="PROSITE" id="PS51375">
    <property type="entry name" value="PPR"/>
    <property type="match status" value="1"/>
</dbReference>
<name>K3ZM84_SETIT</name>
<reference evidence="4 6" key="1">
    <citation type="journal article" date="2012" name="Nat. Biotechnol.">
        <title>Reference genome sequence of the model plant Setaria.</title>
        <authorList>
            <person name="Bennetzen J.L."/>
            <person name="Schmutz J."/>
            <person name="Wang H."/>
            <person name="Percifield R."/>
            <person name="Hawkins J."/>
            <person name="Pontaroli A.C."/>
            <person name="Estep M."/>
            <person name="Feng L."/>
            <person name="Vaughn J.N."/>
            <person name="Grimwood J."/>
            <person name="Jenkins J."/>
            <person name="Barry K."/>
            <person name="Lindquist E."/>
            <person name="Hellsten U."/>
            <person name="Deshpande S."/>
            <person name="Wang X."/>
            <person name="Wu X."/>
            <person name="Mitros T."/>
            <person name="Triplett J."/>
            <person name="Yang X."/>
            <person name="Ye C.Y."/>
            <person name="Mauro-Herrera M."/>
            <person name="Wang L."/>
            <person name="Li P."/>
            <person name="Sharma M."/>
            <person name="Sharma R."/>
            <person name="Ronald P.C."/>
            <person name="Panaud O."/>
            <person name="Kellogg E.A."/>
            <person name="Brutnell T.P."/>
            <person name="Doust A.N."/>
            <person name="Tuskan G.A."/>
            <person name="Rokhsar D."/>
            <person name="Devos K.M."/>
        </authorList>
    </citation>
    <scope>NUCLEOTIDE SEQUENCE [LARGE SCALE GENOMIC DNA]</scope>
    <source>
        <strain evidence="6">cv. Yugu1</strain>
        <strain evidence="4">Yugu1</strain>
    </source>
</reference>
<accession>K3ZM84</accession>
<dbReference type="EMBL" id="AGNK02005190">
    <property type="status" value="NOT_ANNOTATED_CDS"/>
    <property type="molecule type" value="Genomic_DNA"/>
</dbReference>
<evidence type="ECO:0000313" key="4">
    <source>
        <dbReference type="EMBL" id="RCV39287.1"/>
    </source>
</evidence>
<evidence type="ECO:0000256" key="2">
    <source>
        <dbReference type="ARBA" id="ARBA00022946"/>
    </source>
</evidence>
<dbReference type="Pfam" id="PF13812">
    <property type="entry name" value="PPR_3"/>
    <property type="match status" value="1"/>
</dbReference>
<dbReference type="Gene3D" id="1.25.40.10">
    <property type="entry name" value="Tetratricopeptide repeat domain"/>
    <property type="match status" value="3"/>
</dbReference>
<dbReference type="Gramene" id="KQK95601">
    <property type="protein sequence ID" value="KQK95601"/>
    <property type="gene ID" value="SETIT_027698mg"/>
</dbReference>
<evidence type="ECO:0000256" key="3">
    <source>
        <dbReference type="PROSITE-ProRule" id="PRU00708"/>
    </source>
</evidence>
<proteinExistence type="predicted"/>
<sequence length="301" mass="34395">MELTGSHGRLPRHLHLLHPRHLNTIFPSPSYLDPETPTPERFPVRAPPDEQVAAWVTRLHLGRVSPPGLCSGFHHAPESYFAGPCLPDLRLFNACLRFCCDRRSLFPLAFDMFNKMRAMPAVTGCRPDVEIYMLLLSAIVRCPPASMVNLIAVRSLSCQMKAFSVAYARCVEVDDALKVFRREMPLYGCEPNEFTYDYIVKAMFQGWADKGMVYFAEKREKGFVPSGGVYMIAELRRVLLDMLDCKRKPDMITYRTLLAEMSRAGQTEQAFEVLEELKGRKRGPLDQRMYSELLDGLHWIS</sequence>
<feature type="repeat" description="PPR" evidence="3">
    <location>
        <begin position="250"/>
        <end position="284"/>
    </location>
</feature>
<gene>
    <name evidence="4" type="ORF">SETIT_8G211200v2</name>
</gene>
<keyword evidence="1" id="KW-0677">Repeat</keyword>
<dbReference type="AlphaFoldDB" id="K3ZM84"/>
<keyword evidence="6" id="KW-1185">Reference proteome</keyword>
<dbReference type="eggNOG" id="KOG4197">
    <property type="taxonomic scope" value="Eukaryota"/>
</dbReference>
<evidence type="ECO:0000313" key="5">
    <source>
        <dbReference type="EnsemblPlants" id="KQK95601"/>
    </source>
</evidence>
<dbReference type="InterPro" id="IPR011990">
    <property type="entry name" value="TPR-like_helical_dom_sf"/>
</dbReference>
<dbReference type="InterPro" id="IPR002885">
    <property type="entry name" value="PPR_rpt"/>
</dbReference>
<dbReference type="GO" id="GO:0003729">
    <property type="term" value="F:mRNA binding"/>
    <property type="evidence" value="ECO:0000318"/>
    <property type="project" value="GO_Central"/>
</dbReference>
<evidence type="ECO:0000256" key="1">
    <source>
        <dbReference type="ARBA" id="ARBA00022737"/>
    </source>
</evidence>